<dbReference type="InterPro" id="IPR039039">
    <property type="entry name" value="RAI1-like_fam"/>
</dbReference>
<comment type="similarity">
    <text evidence="1 2">Belongs to the DXO/Dom3Z family.</text>
</comment>
<dbReference type="PANTHER" id="PTHR12395">
    <property type="entry name" value="DOM-3 RELATED"/>
    <property type="match status" value="1"/>
</dbReference>
<comment type="cofactor">
    <cofactor evidence="2">
        <name>a divalent metal cation</name>
        <dbReference type="ChEBI" id="CHEBI:60240"/>
    </cofactor>
</comment>
<dbReference type="InterPro" id="IPR013961">
    <property type="entry name" value="RAI1"/>
</dbReference>
<dbReference type="GO" id="GO:0000166">
    <property type="term" value="F:nucleotide binding"/>
    <property type="evidence" value="ECO:0007669"/>
    <property type="project" value="UniProtKB-KW"/>
</dbReference>
<dbReference type="GO" id="GO:0005634">
    <property type="term" value="C:nucleus"/>
    <property type="evidence" value="ECO:0007669"/>
    <property type="project" value="UniProtKB-SubCell"/>
</dbReference>
<dbReference type="GO" id="GO:0005829">
    <property type="term" value="C:cytosol"/>
    <property type="evidence" value="ECO:0007669"/>
    <property type="project" value="TreeGrafter"/>
</dbReference>
<comment type="subcellular location">
    <subcellularLocation>
        <location evidence="2">Nucleus</location>
    </subcellularLocation>
</comment>
<dbReference type="Pfam" id="PF08652">
    <property type="entry name" value="RAI1"/>
    <property type="match status" value="1"/>
</dbReference>
<dbReference type="GO" id="GO:0034353">
    <property type="term" value="F:mRNA 5'-diphosphatase activity"/>
    <property type="evidence" value="ECO:0007669"/>
    <property type="project" value="TreeGrafter"/>
</dbReference>
<gene>
    <name evidence="5" type="primary">LOC106741032</name>
</gene>
<comment type="function">
    <text evidence="2">Decapping enzyme for NAD-capped RNAs: specifically hydrolyzes the nicotinamide adenine dinucleotide (NAD) cap from a subset of RNAs by removing the entire NAD moiety from the 5'-end of an NAD-capped RNA.</text>
</comment>
<name>A0A6P3WPW1_DINQU</name>
<organism evidence="4 5">
    <name type="scientific">Dinoponera quadriceps</name>
    <name type="common">South American ant</name>
    <dbReference type="NCBI Taxonomy" id="609295"/>
    <lineage>
        <taxon>Eukaryota</taxon>
        <taxon>Metazoa</taxon>
        <taxon>Ecdysozoa</taxon>
        <taxon>Arthropoda</taxon>
        <taxon>Hexapoda</taxon>
        <taxon>Insecta</taxon>
        <taxon>Pterygota</taxon>
        <taxon>Neoptera</taxon>
        <taxon>Endopterygota</taxon>
        <taxon>Hymenoptera</taxon>
        <taxon>Apocrita</taxon>
        <taxon>Aculeata</taxon>
        <taxon>Formicoidea</taxon>
        <taxon>Formicidae</taxon>
        <taxon>Ponerinae</taxon>
        <taxon>Ponerini</taxon>
        <taxon>Dinoponera</taxon>
    </lineage>
</organism>
<protein>
    <recommendedName>
        <fullName evidence="2">Decapping nuclease</fullName>
        <ecNumber evidence="2">3.6.1.-</ecNumber>
    </recommendedName>
</protein>
<dbReference type="GeneID" id="106741032"/>
<keyword evidence="2" id="KW-0694">RNA-binding</keyword>
<dbReference type="PANTHER" id="PTHR12395:SF9">
    <property type="entry name" value="DECAPPING AND EXORIBONUCLEASE PROTEIN"/>
    <property type="match status" value="1"/>
</dbReference>
<keyword evidence="2" id="KW-0547">Nucleotide-binding</keyword>
<dbReference type="GO" id="GO:0046872">
    <property type="term" value="F:metal ion binding"/>
    <property type="evidence" value="ECO:0007669"/>
    <property type="project" value="UniProtKB-KW"/>
</dbReference>
<reference evidence="5" key="1">
    <citation type="submission" date="2025-08" db="UniProtKB">
        <authorList>
            <consortium name="RefSeq"/>
        </authorList>
    </citation>
    <scope>IDENTIFICATION</scope>
</reference>
<dbReference type="EC" id="3.6.1.-" evidence="2"/>
<evidence type="ECO:0000256" key="1">
    <source>
        <dbReference type="ARBA" id="ARBA00006562"/>
    </source>
</evidence>
<dbReference type="KEGG" id="dqu:106741032"/>
<dbReference type="RefSeq" id="XP_014468078.1">
    <property type="nucleotide sequence ID" value="XM_014612592.1"/>
</dbReference>
<dbReference type="AlphaFoldDB" id="A0A6P3WPW1"/>
<keyword evidence="2" id="KW-0540">Nuclease</keyword>
<evidence type="ECO:0000313" key="4">
    <source>
        <dbReference type="Proteomes" id="UP000515204"/>
    </source>
</evidence>
<feature type="domain" description="RAI1-like" evidence="3">
    <location>
        <begin position="19"/>
        <end position="357"/>
    </location>
</feature>
<dbReference type="GO" id="GO:0000956">
    <property type="term" value="P:nuclear-transcribed mRNA catabolic process"/>
    <property type="evidence" value="ECO:0007669"/>
    <property type="project" value="TreeGrafter"/>
</dbReference>
<keyword evidence="2" id="KW-0378">Hydrolase</keyword>
<dbReference type="GO" id="GO:0004518">
    <property type="term" value="F:nuclease activity"/>
    <property type="evidence" value="ECO:0007669"/>
    <property type="project" value="UniProtKB-KW"/>
</dbReference>
<evidence type="ECO:0000256" key="2">
    <source>
        <dbReference type="RuleBase" id="RU367113"/>
    </source>
</evidence>
<dbReference type="GO" id="GO:0110155">
    <property type="term" value="P:NAD-cap decapping"/>
    <property type="evidence" value="ECO:0007669"/>
    <property type="project" value="TreeGrafter"/>
</dbReference>
<sequence>MFKIDYRSRDNLPELTIKLIGSFSIDGDLQYHADLRQLKYYIPPTDPNNLSYDLDYNAEYTNYKPGTYIKLDDILRWISDNFTQLSKPSRPLSTNEGHWLDVDFVCRRGALRTIFCSPYNKFKGWIICASKYRGTIYLCQFYIDENQHANESQDKLYSRGFKFEQYMVADHPSHKPDLSVPLNECEEFRCVFKTKFGNHSLLYGAEIDGICSKQPIKDTLVGKTDKFHLIELKTLPLYGKNTNLNGKLPANRVIGWWSQNYLAGIDKTICGFKNKSIVKMIREYPTQILPQLSKVKCDVNDCKMFCKIFLDYVKNIVVKDHSECMYKFHWDPSTNNIVHYSEERPNHELYFFLKPWFIDAMENTESSSLSV</sequence>
<dbReference type="GO" id="GO:0003723">
    <property type="term" value="F:RNA binding"/>
    <property type="evidence" value="ECO:0007669"/>
    <property type="project" value="UniProtKB-KW"/>
</dbReference>
<dbReference type="OrthoDB" id="5853397at2759"/>
<accession>A0A6P3WPW1</accession>
<keyword evidence="4" id="KW-1185">Reference proteome</keyword>
<keyword evidence="2" id="KW-0479">Metal-binding</keyword>
<evidence type="ECO:0000313" key="5">
    <source>
        <dbReference type="RefSeq" id="XP_014468078.1"/>
    </source>
</evidence>
<proteinExistence type="inferred from homology"/>
<evidence type="ECO:0000259" key="3">
    <source>
        <dbReference type="Pfam" id="PF08652"/>
    </source>
</evidence>
<dbReference type="Proteomes" id="UP000515204">
    <property type="component" value="Unplaced"/>
</dbReference>
<keyword evidence="2" id="KW-0539">Nucleus</keyword>